<dbReference type="Proteomes" id="UP000242715">
    <property type="component" value="Unassembled WGS sequence"/>
</dbReference>
<keyword evidence="1" id="KW-0732">Signal</keyword>
<reference evidence="3" key="1">
    <citation type="journal article" date="2017" name="Front. Plant Sci.">
        <title>Climate Clever Clovers: New Paradigm to Reduce the Environmental Footprint of Ruminants by Breeding Low Methanogenic Forages Utilizing Haplotype Variation.</title>
        <authorList>
            <person name="Kaur P."/>
            <person name="Appels R."/>
            <person name="Bayer P.E."/>
            <person name="Keeble-Gagnere G."/>
            <person name="Wang J."/>
            <person name="Hirakawa H."/>
            <person name="Shirasawa K."/>
            <person name="Vercoe P."/>
            <person name="Stefanova K."/>
            <person name="Durmic Z."/>
            <person name="Nichols P."/>
            <person name="Revell C."/>
            <person name="Isobe S.N."/>
            <person name="Edwards D."/>
            <person name="Erskine W."/>
        </authorList>
    </citation>
    <scope>NUCLEOTIDE SEQUENCE [LARGE SCALE GENOMIC DNA]</scope>
    <source>
        <strain evidence="3">cv. Daliak</strain>
    </source>
</reference>
<gene>
    <name evidence="2" type="ORF">TSUD_150770</name>
</gene>
<keyword evidence="3" id="KW-1185">Reference proteome</keyword>
<evidence type="ECO:0008006" key="4">
    <source>
        <dbReference type="Google" id="ProtNLM"/>
    </source>
</evidence>
<feature type="signal peptide" evidence="1">
    <location>
        <begin position="1"/>
        <end position="25"/>
    </location>
</feature>
<feature type="chain" id="PRO_5016273311" description="TF-B3 domain-containing protein" evidence="1">
    <location>
        <begin position="26"/>
        <end position="167"/>
    </location>
</feature>
<dbReference type="AlphaFoldDB" id="A0A2Z6M2L9"/>
<name>A0A2Z6M2L9_TRISU</name>
<accession>A0A2Z6M2L9</accession>
<evidence type="ECO:0000256" key="1">
    <source>
        <dbReference type="SAM" id="SignalP"/>
    </source>
</evidence>
<proteinExistence type="predicted"/>
<organism evidence="2 3">
    <name type="scientific">Trifolium subterraneum</name>
    <name type="common">Subterranean clover</name>
    <dbReference type="NCBI Taxonomy" id="3900"/>
    <lineage>
        <taxon>Eukaryota</taxon>
        <taxon>Viridiplantae</taxon>
        <taxon>Streptophyta</taxon>
        <taxon>Embryophyta</taxon>
        <taxon>Tracheophyta</taxon>
        <taxon>Spermatophyta</taxon>
        <taxon>Magnoliopsida</taxon>
        <taxon>eudicotyledons</taxon>
        <taxon>Gunneridae</taxon>
        <taxon>Pentapetalae</taxon>
        <taxon>rosids</taxon>
        <taxon>fabids</taxon>
        <taxon>Fabales</taxon>
        <taxon>Fabaceae</taxon>
        <taxon>Papilionoideae</taxon>
        <taxon>50 kb inversion clade</taxon>
        <taxon>NPAAA clade</taxon>
        <taxon>Hologalegina</taxon>
        <taxon>IRL clade</taxon>
        <taxon>Trifolieae</taxon>
        <taxon>Trifolium</taxon>
    </lineage>
</organism>
<protein>
    <recommendedName>
        <fullName evidence="4">TF-B3 domain-containing protein</fullName>
    </recommendedName>
</protein>
<evidence type="ECO:0000313" key="2">
    <source>
        <dbReference type="EMBL" id="GAU25178.1"/>
    </source>
</evidence>
<sequence>MSQVLWRSSSRILALFLFRTSKDVALVGRQWNTTLSHFQKKHIVPHLTDGWFALVTKLDIQQPTEIHFSYYGSQVFRISLTNILNNTVNFPSFHSLSTNPKLTSYFDIMLTDHDLTNSKLILPQPFAKYLYENDFKTVLLCTEQLDIVQCSVITRGPLQNCVEIAYG</sequence>
<dbReference type="OrthoDB" id="10445699at2759"/>
<evidence type="ECO:0000313" key="3">
    <source>
        <dbReference type="Proteomes" id="UP000242715"/>
    </source>
</evidence>
<dbReference type="EMBL" id="DF973306">
    <property type="protein sequence ID" value="GAU25178.1"/>
    <property type="molecule type" value="Genomic_DNA"/>
</dbReference>